<feature type="non-terminal residue" evidence="3">
    <location>
        <position position="170"/>
    </location>
</feature>
<sequence length="170" mass="18868">MNNMDSGFDSFQDLDDIKLSSLLLHLFYSVLFTLLEMDKGQESTSQAGNKEAMDILKAELPDEAADADPNQESETCTDSEGHLLAAGQSEKKHAEDDESGEEGAVMALRELNAKLEQNNEMLRKAIKERKAAISKVDAEIDALRKLKNRVLNIERSEVEEGLELDKIVEG</sequence>
<evidence type="ECO:0000313" key="3">
    <source>
        <dbReference type="EMBL" id="GBO01070.1"/>
    </source>
</evidence>
<dbReference type="Proteomes" id="UP000499080">
    <property type="component" value="Unassembled WGS sequence"/>
</dbReference>
<comment type="caution">
    <text evidence="3">The sequence shown here is derived from an EMBL/GenBank/DDBJ whole genome shotgun (WGS) entry which is preliminary data.</text>
</comment>
<feature type="region of interest" description="Disordered" evidence="2">
    <location>
        <begin position="60"/>
        <end position="102"/>
    </location>
</feature>
<dbReference type="EMBL" id="BGPR01029349">
    <property type="protein sequence ID" value="GBO01070.1"/>
    <property type="molecule type" value="Genomic_DNA"/>
</dbReference>
<keyword evidence="4" id="KW-1185">Reference proteome</keyword>
<reference evidence="3 4" key="1">
    <citation type="journal article" date="2019" name="Sci. Rep.">
        <title>Orb-weaving spider Araneus ventricosus genome elucidates the spidroin gene catalogue.</title>
        <authorList>
            <person name="Kono N."/>
            <person name="Nakamura H."/>
            <person name="Ohtoshi R."/>
            <person name="Moran D.A.P."/>
            <person name="Shinohara A."/>
            <person name="Yoshida Y."/>
            <person name="Fujiwara M."/>
            <person name="Mori M."/>
            <person name="Tomita M."/>
            <person name="Arakawa K."/>
        </authorList>
    </citation>
    <scope>NUCLEOTIDE SEQUENCE [LARGE SCALE GENOMIC DNA]</scope>
</reference>
<feature type="coiled-coil region" evidence="1">
    <location>
        <begin position="105"/>
        <end position="132"/>
    </location>
</feature>
<feature type="compositionally biased region" description="Acidic residues" evidence="2">
    <location>
        <begin position="61"/>
        <end position="77"/>
    </location>
</feature>
<evidence type="ECO:0000313" key="4">
    <source>
        <dbReference type="Proteomes" id="UP000499080"/>
    </source>
</evidence>
<accession>A0A4Y2TNV5</accession>
<name>A0A4Y2TNV5_ARAVE</name>
<keyword evidence="1" id="KW-0175">Coiled coil</keyword>
<evidence type="ECO:0000256" key="2">
    <source>
        <dbReference type="SAM" id="MobiDB-lite"/>
    </source>
</evidence>
<proteinExistence type="predicted"/>
<gene>
    <name evidence="3" type="ORF">AVEN_142921_1</name>
</gene>
<evidence type="ECO:0000256" key="1">
    <source>
        <dbReference type="SAM" id="Coils"/>
    </source>
</evidence>
<dbReference type="AlphaFoldDB" id="A0A4Y2TNV5"/>
<protein>
    <submittedName>
        <fullName evidence="3">Uncharacterized protein</fullName>
    </submittedName>
</protein>
<organism evidence="3 4">
    <name type="scientific">Araneus ventricosus</name>
    <name type="common">Orbweaver spider</name>
    <name type="synonym">Epeira ventricosa</name>
    <dbReference type="NCBI Taxonomy" id="182803"/>
    <lineage>
        <taxon>Eukaryota</taxon>
        <taxon>Metazoa</taxon>
        <taxon>Ecdysozoa</taxon>
        <taxon>Arthropoda</taxon>
        <taxon>Chelicerata</taxon>
        <taxon>Arachnida</taxon>
        <taxon>Araneae</taxon>
        <taxon>Araneomorphae</taxon>
        <taxon>Entelegynae</taxon>
        <taxon>Araneoidea</taxon>
        <taxon>Araneidae</taxon>
        <taxon>Araneus</taxon>
    </lineage>
</organism>